<sequence length="1712" mass="198484">MSTKLNLSIGDIVWVKCPEHGFKLCKVNFIDKDGGKVNVISPNDIGKSGDEWYSILDIYKYIREPERDDNTSLVSLDPANILENLRIRYSLNKIYTYTAHVLLALNPYKEVMGLYSVDNKQKYYGKYIGQLPPHPYAIADTSYRRLVLDKKNQAIVISGESGAGKTETAKIVMSYLADIGIIPDESDIFKSEETDQIGDKQHKRLMQIRLSHASGNIFGQKEAKDIQAKILSANPILETFGNARTVRNYNSSRFGRLNKLYYNEHGFLRGGGITTYLLESSRCVKHNDNERTYHCFYQLVHGLPDEQLYRLNLQRDVTYYKLLNQGKLNYQEDILHDKRQFELLKQSFFINGINESKQDLIFEILAGIILLGNVGFKECDVPNQESNISLTTDGKILECDDKVLIHNISTVLGIDSNILENILTVKYLNIGNNMSEVAIARTEQQALHLLNSMIRSIYNRLFNWVVNQINAFSSNEPTKLVHEETKLQMLNKKCLDNSLYIGILDIYGFEKLEINSFEQLCINLANERLQEFFVEKVLQSEQLLYQQEGLIWSNIDIPNTSPVLDLISDLFSLLDDESRLKAQGQDRTDLTYWQKVNQKYGYISSSSSISSTLWTVTSSLSSNLSTNTTDQSVIIFPLSGARKIQTFNPNFTIVHYAGSVNYTLSEWLDKNHDKIIPELEEILEKSSNQILHAMLDTEYRQKKTASFRSVSKKFTRDLKDMIQDLSESILQFIRCFIPNDQMKSDLWKGSLVFNQMIQSGTIQMVKLMHYGYPNRANYNILLEKICKLLPSKYIYGFSDRMIVEFFLSAYKIPQNTYQFGISKLFLKSGQYGMLLDQINDSKNGTFESLLSLPDENTLKILRKNFVKRCIRRCVVVVDIVIWLQNRFLHIIKKKKMVLQFLCCKVYRWYLFYKNIILPLRKRIAYKMPFILCFKNIKTIMDNIKRKMMRDTFRIIFKYKLDNISIKNKQIKENKIKHIEMSVSTSDIISNEYTDPNSDINYFSGLEIWRQSLFTFNGYFGKHFYEYLIHFNGSTICMIEINEKRDLIDVYDMYSISDKYGVNNSSLIFIKNYMDKNSTNDIADILNSRSKQSDSILKNKDCSIYKQNKSLCHELENVLCICQHTTFPRSFSIINDSGTIIIFRFLVNSFSKYEYITDKSDHFNITPSTLLPNLGNNRAYNSEMKLKINKGLDININYPSNSIFNENYINTKVDSNFEDSTIFNENIIDNKFKTMKTMNILPNITFNEYMPIEWLNSECIFVPLKMNFIHPLTYQFIGILWHVEYNESNKIKKEIKLKSIPYPYSLQNGIISKKNTLGNSTDPIYFNDNNMDIEDKHLNYYTKNKVFNILDGLFTIVDLSTKQIADWINFSFNMDDIIDKWSGVIRRNIIDNEDETKQIIKWDKIDSFHPKCWCNLFGYAIKNDDNLNNKVGRKSTICDVVPTVDALKETCTITSELQKCDYMEGIINYKKGNSKNIQDEQVCVIFIGGPKIGLILSFTCSKFKQQLELIYDLIESTISGNDKYFDTINNTKVIRQSSWFTSSLWIGNNTQIEKYMNCKNRINSKLIFCLIIGCINGNLIIVNLTDISHPKIIMISTFESDSDQQRSNAIISLNKLNDDEIKGLKQFLCVSSTGFISLVQIDDHFNVKYKEKVQICLNKKYKPFIVEFIPLNSDQYITQHNSSNSFVFMDVIERNFVLYNMKTGIIKSIATIT</sequence>
<accession>B6AAQ3</accession>
<evidence type="ECO:0000256" key="3">
    <source>
        <dbReference type="ARBA" id="ARBA00023123"/>
    </source>
</evidence>
<keyword evidence="4 6" id="KW-0505">Motor protein</keyword>
<dbReference type="GO" id="GO:0000146">
    <property type="term" value="F:microfilament motor activity"/>
    <property type="evidence" value="ECO:0007669"/>
    <property type="project" value="TreeGrafter"/>
</dbReference>
<evidence type="ECO:0000259" key="7">
    <source>
        <dbReference type="PROSITE" id="PS51456"/>
    </source>
</evidence>
<dbReference type="Gene3D" id="1.20.5.4820">
    <property type="match status" value="1"/>
</dbReference>
<feature type="domain" description="Myosin motor" evidence="7">
    <location>
        <begin position="65"/>
        <end position="839"/>
    </location>
</feature>
<evidence type="ECO:0000256" key="1">
    <source>
        <dbReference type="ARBA" id="ARBA00022741"/>
    </source>
</evidence>
<dbReference type="GO" id="GO:0005737">
    <property type="term" value="C:cytoplasm"/>
    <property type="evidence" value="ECO:0007669"/>
    <property type="project" value="TreeGrafter"/>
</dbReference>
<keyword evidence="1 6" id="KW-0547">Nucleotide-binding</keyword>
<dbReference type="InterPro" id="IPR036961">
    <property type="entry name" value="Kinesin_motor_dom_sf"/>
</dbReference>
<dbReference type="STRING" id="441375.B6AAQ3"/>
<keyword evidence="5 6" id="KW-0009">Actin-binding</keyword>
<dbReference type="VEuPathDB" id="CryptoDB:CMU_024610"/>
<dbReference type="Gene3D" id="1.10.10.820">
    <property type="match status" value="1"/>
</dbReference>
<keyword evidence="2 6" id="KW-0067">ATP-binding</keyword>
<dbReference type="PANTHER" id="PTHR13140">
    <property type="entry name" value="MYOSIN"/>
    <property type="match status" value="1"/>
</dbReference>
<evidence type="ECO:0000256" key="2">
    <source>
        <dbReference type="ARBA" id="ARBA00022840"/>
    </source>
</evidence>
<dbReference type="GO" id="GO:0051015">
    <property type="term" value="F:actin filament binding"/>
    <property type="evidence" value="ECO:0007669"/>
    <property type="project" value="TreeGrafter"/>
</dbReference>
<proteinExistence type="inferred from homology"/>
<reference evidence="8" key="1">
    <citation type="submission" date="2008-06" db="EMBL/GenBank/DDBJ databases">
        <authorList>
            <person name="Lorenzi H."/>
            <person name="Inman J."/>
            <person name="Miller J."/>
            <person name="Schobel S."/>
            <person name="Amedeo P."/>
            <person name="Caler E.V."/>
            <person name="da Silva J."/>
        </authorList>
    </citation>
    <scope>NUCLEOTIDE SEQUENCE [LARGE SCALE GENOMIC DNA]</scope>
    <source>
        <strain evidence="8">RN66</strain>
    </source>
</reference>
<dbReference type="Proteomes" id="UP000001460">
    <property type="component" value="Unassembled WGS sequence"/>
</dbReference>
<evidence type="ECO:0000256" key="5">
    <source>
        <dbReference type="ARBA" id="ARBA00023203"/>
    </source>
</evidence>
<dbReference type="Gene3D" id="1.20.58.530">
    <property type="match status" value="1"/>
</dbReference>
<dbReference type="eggNOG" id="KOG0160">
    <property type="taxonomic scope" value="Eukaryota"/>
</dbReference>
<dbReference type="InterPro" id="IPR027417">
    <property type="entry name" value="P-loop_NTPase"/>
</dbReference>
<dbReference type="OrthoDB" id="312459at2759"/>
<dbReference type="SUPFAM" id="SSF52540">
    <property type="entry name" value="P-loop containing nucleoside triphosphate hydrolases"/>
    <property type="match status" value="1"/>
</dbReference>
<dbReference type="Gene3D" id="1.20.120.720">
    <property type="entry name" value="Myosin VI head, motor domain, U50 subdomain"/>
    <property type="match status" value="1"/>
</dbReference>
<feature type="binding site" evidence="6">
    <location>
        <begin position="159"/>
        <end position="166"/>
    </location>
    <ligand>
        <name>ATP</name>
        <dbReference type="ChEBI" id="CHEBI:30616"/>
    </ligand>
</feature>
<keyword evidence="3 6" id="KW-0518">Myosin</keyword>
<dbReference type="EMBL" id="DS989727">
    <property type="protein sequence ID" value="EEA05455.1"/>
    <property type="molecule type" value="Genomic_DNA"/>
</dbReference>
<comment type="similarity">
    <text evidence="6">Belongs to the TRAFAC class myosin-kinesin ATPase superfamily. Myosin family.</text>
</comment>
<evidence type="ECO:0000256" key="6">
    <source>
        <dbReference type="PROSITE-ProRule" id="PRU00782"/>
    </source>
</evidence>
<dbReference type="GO" id="GO:0005524">
    <property type="term" value="F:ATP binding"/>
    <property type="evidence" value="ECO:0007669"/>
    <property type="project" value="UniProtKB-UniRule"/>
</dbReference>
<dbReference type="PROSITE" id="PS51456">
    <property type="entry name" value="MYOSIN_MOTOR"/>
    <property type="match status" value="1"/>
</dbReference>
<dbReference type="GO" id="GO:0016459">
    <property type="term" value="C:myosin complex"/>
    <property type="evidence" value="ECO:0007669"/>
    <property type="project" value="UniProtKB-KW"/>
</dbReference>
<feature type="region of interest" description="Actin-binding" evidence="6">
    <location>
        <begin position="718"/>
        <end position="740"/>
    </location>
</feature>
<dbReference type="Gene3D" id="3.40.850.10">
    <property type="entry name" value="Kinesin motor domain"/>
    <property type="match status" value="1"/>
</dbReference>
<dbReference type="GO" id="GO:0007015">
    <property type="term" value="P:actin filament organization"/>
    <property type="evidence" value="ECO:0007669"/>
    <property type="project" value="TreeGrafter"/>
</dbReference>
<dbReference type="GO" id="GO:0016020">
    <property type="term" value="C:membrane"/>
    <property type="evidence" value="ECO:0007669"/>
    <property type="project" value="TreeGrafter"/>
</dbReference>
<name>B6AAQ3_CRYMR</name>
<organism evidence="8 9">
    <name type="scientific">Cryptosporidium muris (strain RN66)</name>
    <dbReference type="NCBI Taxonomy" id="441375"/>
    <lineage>
        <taxon>Eukaryota</taxon>
        <taxon>Sar</taxon>
        <taxon>Alveolata</taxon>
        <taxon>Apicomplexa</taxon>
        <taxon>Conoidasida</taxon>
        <taxon>Coccidia</taxon>
        <taxon>Eucoccidiorida</taxon>
        <taxon>Eimeriorina</taxon>
        <taxon>Cryptosporidiidae</taxon>
        <taxon>Cryptosporidium</taxon>
    </lineage>
</organism>
<keyword evidence="9" id="KW-1185">Reference proteome</keyword>
<evidence type="ECO:0000313" key="8">
    <source>
        <dbReference type="EMBL" id="EEA05455.1"/>
    </source>
</evidence>
<dbReference type="PANTHER" id="PTHR13140:SF706">
    <property type="entry name" value="DILUTE CLASS UNCONVENTIONAL MYOSIN, ISOFORM C"/>
    <property type="match status" value="1"/>
</dbReference>
<dbReference type="Pfam" id="PF00063">
    <property type="entry name" value="Myosin_head"/>
    <property type="match status" value="1"/>
</dbReference>
<protein>
    <submittedName>
        <fullName evidence="8">Myosin head family protein</fullName>
    </submittedName>
</protein>
<evidence type="ECO:0000313" key="9">
    <source>
        <dbReference type="Proteomes" id="UP000001460"/>
    </source>
</evidence>
<dbReference type="SMART" id="SM00242">
    <property type="entry name" value="MYSc"/>
    <property type="match status" value="1"/>
</dbReference>
<dbReference type="RefSeq" id="XP_002139804.1">
    <property type="nucleotide sequence ID" value="XM_002139768.1"/>
</dbReference>
<evidence type="ECO:0000256" key="4">
    <source>
        <dbReference type="ARBA" id="ARBA00023175"/>
    </source>
</evidence>
<dbReference type="PRINTS" id="PR00193">
    <property type="entry name" value="MYOSINHEAVY"/>
</dbReference>
<dbReference type="OMA" id="NGSTICM"/>
<dbReference type="InterPro" id="IPR001609">
    <property type="entry name" value="Myosin_head_motor_dom-like"/>
</dbReference>
<dbReference type="CDD" id="cd00124">
    <property type="entry name" value="MYSc"/>
    <property type="match status" value="1"/>
</dbReference>
<dbReference type="GeneID" id="6995025"/>
<gene>
    <name evidence="8" type="ORF">CMU_024610</name>
</gene>